<proteinExistence type="predicted"/>
<dbReference type="AlphaFoldDB" id="X0ZDK6"/>
<keyword evidence="1" id="KW-1133">Transmembrane helix</keyword>
<reference evidence="2" key="1">
    <citation type="journal article" date="2014" name="Front. Microbiol.">
        <title>High frequency of phylogenetically diverse reductive dehalogenase-homologous genes in deep subseafloor sedimentary metagenomes.</title>
        <authorList>
            <person name="Kawai M."/>
            <person name="Futagami T."/>
            <person name="Toyoda A."/>
            <person name="Takaki Y."/>
            <person name="Nishi S."/>
            <person name="Hori S."/>
            <person name="Arai W."/>
            <person name="Tsubouchi T."/>
            <person name="Morono Y."/>
            <person name="Uchiyama I."/>
            <person name="Ito T."/>
            <person name="Fujiyama A."/>
            <person name="Inagaki F."/>
            <person name="Takami H."/>
        </authorList>
    </citation>
    <scope>NUCLEOTIDE SEQUENCE</scope>
    <source>
        <strain evidence="2">Expedition CK06-06</strain>
    </source>
</reference>
<organism evidence="2">
    <name type="scientific">marine sediment metagenome</name>
    <dbReference type="NCBI Taxonomy" id="412755"/>
    <lineage>
        <taxon>unclassified sequences</taxon>
        <taxon>metagenomes</taxon>
        <taxon>ecological metagenomes</taxon>
    </lineage>
</organism>
<accession>X0ZDK6</accession>
<keyword evidence="1" id="KW-0472">Membrane</keyword>
<sequence length="62" mass="6774">MLPRLTVGSVVIAMKNSLSFSKIPCSSKILFSGESYEFLSGAIKIFAFLPSINIYFSSFGCK</sequence>
<comment type="caution">
    <text evidence="2">The sequence shown here is derived from an EMBL/GenBank/DDBJ whole genome shotgun (WGS) entry which is preliminary data.</text>
</comment>
<protein>
    <submittedName>
        <fullName evidence="2">Uncharacterized protein</fullName>
    </submittedName>
</protein>
<keyword evidence="1" id="KW-0812">Transmembrane</keyword>
<evidence type="ECO:0000313" key="2">
    <source>
        <dbReference type="EMBL" id="GAG67369.1"/>
    </source>
</evidence>
<feature type="transmembrane region" description="Helical" evidence="1">
    <location>
        <begin position="37"/>
        <end position="56"/>
    </location>
</feature>
<gene>
    <name evidence="2" type="ORF">S01H4_18118</name>
</gene>
<dbReference type="EMBL" id="BART01008019">
    <property type="protein sequence ID" value="GAG67369.1"/>
    <property type="molecule type" value="Genomic_DNA"/>
</dbReference>
<name>X0ZDK6_9ZZZZ</name>
<evidence type="ECO:0000256" key="1">
    <source>
        <dbReference type="SAM" id="Phobius"/>
    </source>
</evidence>